<keyword evidence="4" id="KW-0472">Membrane</keyword>
<dbReference type="Proteomes" id="UP000002066">
    <property type="component" value="Chromosome"/>
</dbReference>
<proteinExistence type="predicted"/>
<keyword evidence="2" id="KW-0804">Transcription</keyword>
<name>A0A8D3WGE3_STRFA</name>
<evidence type="ECO:0000256" key="1">
    <source>
        <dbReference type="ARBA" id="ARBA00023015"/>
    </source>
</evidence>
<protein>
    <recommendedName>
        <fullName evidence="7">Zinc-finger domain-containing protein</fullName>
    </recommendedName>
</protein>
<dbReference type="KEGG" id="sfa:Sfla_3167"/>
<dbReference type="InterPro" id="IPR041916">
    <property type="entry name" value="Anti_sigma_zinc_sf"/>
</dbReference>
<evidence type="ECO:0000256" key="4">
    <source>
        <dbReference type="SAM" id="Phobius"/>
    </source>
</evidence>
<dbReference type="EMBL" id="CP002475">
    <property type="protein sequence ID" value="ADW04588.1"/>
    <property type="molecule type" value="Genomic_DNA"/>
</dbReference>
<keyword evidence="4" id="KW-1133">Transmembrane helix</keyword>
<reference evidence="5 6" key="1">
    <citation type="submission" date="2011-01" db="EMBL/GenBank/DDBJ databases">
        <title>Complete sequence of chromosome of Streptomyces flavogriseus ATCC 33331.</title>
        <authorList>
            <consortium name="US DOE Joint Genome Institute"/>
            <person name="Lucas S."/>
            <person name="Copeland A."/>
            <person name="Lapidus A."/>
            <person name="Cheng J.-F."/>
            <person name="Goodwin L."/>
            <person name="Pitluck S."/>
            <person name="Davenport K."/>
            <person name="Detter J.C."/>
            <person name="Han C."/>
            <person name="Tapia R."/>
            <person name="Land M."/>
            <person name="Hauser L."/>
            <person name="Kyrpides N."/>
            <person name="Ivanova N."/>
            <person name="Ovchinnikova G."/>
            <person name="Pagani I."/>
            <person name="Brumm P."/>
            <person name="Mead D."/>
            <person name="Woyke T."/>
        </authorList>
    </citation>
    <scope>NUCLEOTIDE SEQUENCE [LARGE SCALE GENOMIC DNA]</scope>
    <source>
        <strain evidence="6">ATCC 33331 / IAF-45CD</strain>
    </source>
</reference>
<sequence length="308" mass="31683">MTSAADMAQHPDVSEIADFTESLLPSSREAAVRSHLASCDECGDIHASLEEIRSLLGSAGTPSDHMPEDVARRIGTALAQEAGSAATSPAQAASVSRETEALPTDATAVPRPAGRPRGATGPGRSPARRKRRTVILGAAFGAAAVGMSAFLFQSLPSSQDSAGSMADHGVSAAEKSEEDFSEGALEGRVHTLLNETKASEAPDSAPAEPSVDTTPPPGNLPPGDATPSTRLFAPVVPVPPCVQKSTGRTTPALAVEEGSYEGTAAFLVVLPHTTDSRRVQAYVVDAACVDSKPSTKGKLLLTHSYARP</sequence>
<feature type="compositionally biased region" description="Low complexity" evidence="3">
    <location>
        <begin position="199"/>
        <end position="210"/>
    </location>
</feature>
<keyword evidence="1" id="KW-0805">Transcription regulation</keyword>
<evidence type="ECO:0008006" key="7">
    <source>
        <dbReference type="Google" id="ProtNLM"/>
    </source>
</evidence>
<feature type="transmembrane region" description="Helical" evidence="4">
    <location>
        <begin position="134"/>
        <end position="152"/>
    </location>
</feature>
<evidence type="ECO:0000256" key="3">
    <source>
        <dbReference type="SAM" id="MobiDB-lite"/>
    </source>
</evidence>
<gene>
    <name evidence="5" type="ordered locus">Sfla_3167</name>
</gene>
<feature type="compositionally biased region" description="Low complexity" evidence="3">
    <location>
        <begin position="106"/>
        <end position="125"/>
    </location>
</feature>
<organism evidence="5 6">
    <name type="scientific">Streptomyces pratensis (strain ATCC 33331 / IAF-45CD)</name>
    <dbReference type="NCBI Taxonomy" id="591167"/>
    <lineage>
        <taxon>Bacteria</taxon>
        <taxon>Bacillati</taxon>
        <taxon>Actinomycetota</taxon>
        <taxon>Actinomycetes</taxon>
        <taxon>Kitasatosporales</taxon>
        <taxon>Streptomycetaceae</taxon>
        <taxon>Streptomyces</taxon>
    </lineage>
</organism>
<feature type="region of interest" description="Disordered" evidence="3">
    <location>
        <begin position="81"/>
        <end position="131"/>
    </location>
</feature>
<keyword evidence="4" id="KW-0812">Transmembrane</keyword>
<evidence type="ECO:0000313" key="5">
    <source>
        <dbReference type="EMBL" id="ADW04588.1"/>
    </source>
</evidence>
<dbReference type="OrthoDB" id="4350643at2"/>
<dbReference type="AlphaFoldDB" id="A0A8D3WGE3"/>
<dbReference type="Gene3D" id="1.10.10.1320">
    <property type="entry name" value="Anti-sigma factor, zinc-finger domain"/>
    <property type="match status" value="1"/>
</dbReference>
<feature type="region of interest" description="Disordered" evidence="3">
    <location>
        <begin position="198"/>
        <end position="228"/>
    </location>
</feature>
<accession>A0A8D3WGE3</accession>
<evidence type="ECO:0000256" key="2">
    <source>
        <dbReference type="ARBA" id="ARBA00023163"/>
    </source>
</evidence>
<feature type="region of interest" description="Disordered" evidence="3">
    <location>
        <begin position="157"/>
        <end position="183"/>
    </location>
</feature>
<feature type="compositionally biased region" description="Low complexity" evidence="3">
    <location>
        <begin position="82"/>
        <end position="96"/>
    </location>
</feature>
<evidence type="ECO:0000313" key="6">
    <source>
        <dbReference type="Proteomes" id="UP000002066"/>
    </source>
</evidence>